<feature type="non-terminal residue" evidence="1">
    <location>
        <position position="1"/>
    </location>
</feature>
<reference evidence="1" key="1">
    <citation type="submission" date="2022-02" db="EMBL/GenBank/DDBJ databases">
        <authorList>
            <person name="Henning P.M."/>
            <person name="McCubbin A.G."/>
            <person name="Shore J.S."/>
        </authorList>
    </citation>
    <scope>NUCLEOTIDE SEQUENCE</scope>
    <source>
        <strain evidence="1">F60SS</strain>
        <tissue evidence="1">Leaves</tissue>
    </source>
</reference>
<keyword evidence="2" id="KW-1185">Reference proteome</keyword>
<dbReference type="OrthoDB" id="10570531at2759"/>
<name>A0A9Q0FNE3_9ROSI</name>
<comment type="caution">
    <text evidence="1">The sequence shown here is derived from an EMBL/GenBank/DDBJ whole genome shotgun (WGS) entry which is preliminary data.</text>
</comment>
<protein>
    <submittedName>
        <fullName evidence="1">Uncharacterized protein</fullName>
    </submittedName>
</protein>
<accession>A0A9Q0FNE3</accession>
<sequence>TAVICLLLLHRSLRPCRISPKRFVPAHIELPDWAVDGIPKIEPNSDLQHVVEFLRWPIMTSPMINPLFHSKIDANLATTPTISRAMATLPIHFHLSPTTALITPSTQSSLLSPLAAAAALQGKM</sequence>
<feature type="non-terminal residue" evidence="1">
    <location>
        <position position="124"/>
    </location>
</feature>
<reference evidence="1" key="2">
    <citation type="journal article" date="2023" name="Plants (Basel)">
        <title>Annotation of the Turnera subulata (Passifloraceae) Draft Genome Reveals the S-Locus Evolved after the Divergence of Turneroideae from Passifloroideae in a Stepwise Manner.</title>
        <authorList>
            <person name="Henning P.M."/>
            <person name="Roalson E.H."/>
            <person name="Mir W."/>
            <person name="McCubbin A.G."/>
            <person name="Shore J.S."/>
        </authorList>
    </citation>
    <scope>NUCLEOTIDE SEQUENCE</scope>
    <source>
        <strain evidence="1">F60SS</strain>
    </source>
</reference>
<organism evidence="1 2">
    <name type="scientific">Turnera subulata</name>
    <dbReference type="NCBI Taxonomy" id="218843"/>
    <lineage>
        <taxon>Eukaryota</taxon>
        <taxon>Viridiplantae</taxon>
        <taxon>Streptophyta</taxon>
        <taxon>Embryophyta</taxon>
        <taxon>Tracheophyta</taxon>
        <taxon>Spermatophyta</taxon>
        <taxon>Magnoliopsida</taxon>
        <taxon>eudicotyledons</taxon>
        <taxon>Gunneridae</taxon>
        <taxon>Pentapetalae</taxon>
        <taxon>rosids</taxon>
        <taxon>fabids</taxon>
        <taxon>Malpighiales</taxon>
        <taxon>Passifloraceae</taxon>
        <taxon>Turnera</taxon>
    </lineage>
</organism>
<dbReference type="AlphaFoldDB" id="A0A9Q0FNE3"/>
<dbReference type="EMBL" id="JAKUCV010004871">
    <property type="protein sequence ID" value="KAJ4833750.1"/>
    <property type="molecule type" value="Genomic_DNA"/>
</dbReference>
<proteinExistence type="predicted"/>
<dbReference type="Proteomes" id="UP001141552">
    <property type="component" value="Unassembled WGS sequence"/>
</dbReference>
<gene>
    <name evidence="1" type="ORF">Tsubulata_038517</name>
</gene>
<evidence type="ECO:0000313" key="1">
    <source>
        <dbReference type="EMBL" id="KAJ4833750.1"/>
    </source>
</evidence>
<evidence type="ECO:0000313" key="2">
    <source>
        <dbReference type="Proteomes" id="UP001141552"/>
    </source>
</evidence>